<comment type="subcellular location">
    <subcellularLocation>
        <location evidence="1">Cell membrane</location>
        <topology evidence="1">Single-pass type I membrane protein</topology>
    </subcellularLocation>
</comment>
<dbReference type="InterPro" id="IPR032675">
    <property type="entry name" value="LRR_dom_sf"/>
</dbReference>
<sequence length="205" mass="22599">MKDDNRYYQDSVTVTVKGLDIDFVKILTIFTSIDLSNNNFHGEIPRSIGDLKSLIVLNLSSNNFEGLIPPSLGKLTELESLDLSNNSLSGRIPQELASLSFLAYLNLSDNKLTGLIPQSRQFDTFLNSSFEENSGLCGSPLSKKCQGTNETPTPDHNQEAASENGFGWKAVVVGYGCGFLVGAIGGHLLFWKKPNWFVRIYGRKM</sequence>
<dbReference type="Gene3D" id="3.80.10.10">
    <property type="entry name" value="Ribonuclease Inhibitor"/>
    <property type="match status" value="1"/>
</dbReference>
<keyword evidence="3" id="KW-1003">Cell membrane</keyword>
<dbReference type="Pfam" id="PF13855">
    <property type="entry name" value="LRR_8"/>
    <property type="match status" value="1"/>
</dbReference>
<accession>A0AA88A3Z0</accession>
<keyword evidence="10" id="KW-0325">Glycoprotein</keyword>
<name>A0AA88A3Z0_FICCA</name>
<evidence type="ECO:0000256" key="1">
    <source>
        <dbReference type="ARBA" id="ARBA00004251"/>
    </source>
</evidence>
<dbReference type="InterPro" id="IPR001611">
    <property type="entry name" value="Leu-rich_rpt"/>
</dbReference>
<organism evidence="13 15">
    <name type="scientific">Ficus carica</name>
    <name type="common">Common fig</name>
    <dbReference type="NCBI Taxonomy" id="3494"/>
    <lineage>
        <taxon>Eukaryota</taxon>
        <taxon>Viridiplantae</taxon>
        <taxon>Streptophyta</taxon>
        <taxon>Embryophyta</taxon>
        <taxon>Tracheophyta</taxon>
        <taxon>Spermatophyta</taxon>
        <taxon>Magnoliopsida</taxon>
        <taxon>eudicotyledons</taxon>
        <taxon>Gunneridae</taxon>
        <taxon>Pentapetalae</taxon>
        <taxon>rosids</taxon>
        <taxon>fabids</taxon>
        <taxon>Rosales</taxon>
        <taxon>Moraceae</taxon>
        <taxon>Ficeae</taxon>
        <taxon>Ficus</taxon>
    </lineage>
</organism>
<keyword evidence="5 12" id="KW-0812">Transmembrane</keyword>
<evidence type="ECO:0000313" key="15">
    <source>
        <dbReference type="Proteomes" id="UP001187192"/>
    </source>
</evidence>
<comment type="caution">
    <text evidence="13">The sequence shown here is derived from an EMBL/GenBank/DDBJ whole genome shotgun (WGS) entry which is preliminary data.</text>
</comment>
<evidence type="ECO:0000256" key="11">
    <source>
        <dbReference type="SAM" id="MobiDB-lite"/>
    </source>
</evidence>
<comment type="similarity">
    <text evidence="2">Belongs to the RLP family.</text>
</comment>
<feature type="region of interest" description="Disordered" evidence="11">
    <location>
        <begin position="135"/>
        <end position="160"/>
    </location>
</feature>
<dbReference type="PRINTS" id="PR00019">
    <property type="entry name" value="LEURICHRPT"/>
</dbReference>
<feature type="compositionally biased region" description="Polar residues" evidence="11">
    <location>
        <begin position="145"/>
        <end position="160"/>
    </location>
</feature>
<dbReference type="PANTHER" id="PTHR27004">
    <property type="entry name" value="RECEPTOR-LIKE PROTEIN 12 ISOFORM X1"/>
    <property type="match status" value="1"/>
</dbReference>
<feature type="transmembrane region" description="Helical" evidence="12">
    <location>
        <begin position="166"/>
        <end position="191"/>
    </location>
</feature>
<evidence type="ECO:0000256" key="3">
    <source>
        <dbReference type="ARBA" id="ARBA00022475"/>
    </source>
</evidence>
<keyword evidence="9" id="KW-0675">Receptor</keyword>
<evidence type="ECO:0000256" key="12">
    <source>
        <dbReference type="SAM" id="Phobius"/>
    </source>
</evidence>
<dbReference type="PANTHER" id="PTHR27004:SF428">
    <property type="entry name" value="OS01G0160600 PROTEIN"/>
    <property type="match status" value="1"/>
</dbReference>
<evidence type="ECO:0000256" key="10">
    <source>
        <dbReference type="ARBA" id="ARBA00023180"/>
    </source>
</evidence>
<keyword evidence="7 12" id="KW-1133">Transmembrane helix</keyword>
<evidence type="ECO:0000256" key="4">
    <source>
        <dbReference type="ARBA" id="ARBA00022614"/>
    </source>
</evidence>
<evidence type="ECO:0000256" key="2">
    <source>
        <dbReference type="ARBA" id="ARBA00009592"/>
    </source>
</evidence>
<evidence type="ECO:0000313" key="13">
    <source>
        <dbReference type="EMBL" id="GMN44002.1"/>
    </source>
</evidence>
<proteinExistence type="inferred from homology"/>
<gene>
    <name evidence="13" type="ORF">TIFTF001_013206</name>
    <name evidence="14" type="ORF">TIFTF001_013212</name>
</gene>
<evidence type="ECO:0000256" key="9">
    <source>
        <dbReference type="ARBA" id="ARBA00023170"/>
    </source>
</evidence>
<dbReference type="EMBL" id="BTGU01000017">
    <property type="protein sequence ID" value="GMN44025.1"/>
    <property type="molecule type" value="Genomic_DNA"/>
</dbReference>
<evidence type="ECO:0008006" key="16">
    <source>
        <dbReference type="Google" id="ProtNLM"/>
    </source>
</evidence>
<evidence type="ECO:0000256" key="7">
    <source>
        <dbReference type="ARBA" id="ARBA00022989"/>
    </source>
</evidence>
<dbReference type="EMBL" id="BTGU01000017">
    <property type="protein sequence ID" value="GMN44002.1"/>
    <property type="molecule type" value="Genomic_DNA"/>
</dbReference>
<keyword evidence="8 12" id="KW-0472">Membrane</keyword>
<dbReference type="FunFam" id="3.80.10.10:FF:000111">
    <property type="entry name" value="LRR receptor-like serine/threonine-protein kinase ERECTA"/>
    <property type="match status" value="1"/>
</dbReference>
<dbReference type="SUPFAM" id="SSF52058">
    <property type="entry name" value="L domain-like"/>
    <property type="match status" value="1"/>
</dbReference>
<keyword evidence="6" id="KW-0677">Repeat</keyword>
<evidence type="ECO:0000256" key="8">
    <source>
        <dbReference type="ARBA" id="ARBA00023136"/>
    </source>
</evidence>
<dbReference type="GO" id="GO:0005886">
    <property type="term" value="C:plasma membrane"/>
    <property type="evidence" value="ECO:0007669"/>
    <property type="project" value="UniProtKB-SubCell"/>
</dbReference>
<evidence type="ECO:0000256" key="6">
    <source>
        <dbReference type="ARBA" id="ARBA00022737"/>
    </source>
</evidence>
<dbReference type="AlphaFoldDB" id="A0AA88A3Z0"/>
<dbReference type="Pfam" id="PF00560">
    <property type="entry name" value="LRR_1"/>
    <property type="match status" value="1"/>
</dbReference>
<dbReference type="Proteomes" id="UP001187192">
    <property type="component" value="Unassembled WGS sequence"/>
</dbReference>
<keyword evidence="15" id="KW-1185">Reference proteome</keyword>
<reference evidence="13" key="1">
    <citation type="submission" date="2023-07" db="EMBL/GenBank/DDBJ databases">
        <title>draft genome sequence of fig (Ficus carica).</title>
        <authorList>
            <person name="Takahashi T."/>
            <person name="Nishimura K."/>
        </authorList>
    </citation>
    <scope>NUCLEOTIDE SEQUENCE</scope>
</reference>
<protein>
    <recommendedName>
        <fullName evidence="16">Receptor-like protein 12</fullName>
    </recommendedName>
</protein>
<evidence type="ECO:0000313" key="14">
    <source>
        <dbReference type="EMBL" id="GMN44025.1"/>
    </source>
</evidence>
<evidence type="ECO:0000256" key="5">
    <source>
        <dbReference type="ARBA" id="ARBA00022692"/>
    </source>
</evidence>
<keyword evidence="4" id="KW-0433">Leucine-rich repeat</keyword>